<gene>
    <name evidence="1" type="ORF">TSUD_57570</name>
</gene>
<protein>
    <submittedName>
        <fullName evidence="1">Uncharacterized protein</fullName>
    </submittedName>
</protein>
<name>A0A2Z6MCC0_TRISU</name>
<dbReference type="OrthoDB" id="1742963at2759"/>
<reference evidence="2" key="1">
    <citation type="journal article" date="2017" name="Front. Plant Sci.">
        <title>Climate Clever Clovers: New Paradigm to Reduce the Environmental Footprint of Ruminants by Breeding Low Methanogenic Forages Utilizing Haplotype Variation.</title>
        <authorList>
            <person name="Kaur P."/>
            <person name="Appels R."/>
            <person name="Bayer P.E."/>
            <person name="Keeble-Gagnere G."/>
            <person name="Wang J."/>
            <person name="Hirakawa H."/>
            <person name="Shirasawa K."/>
            <person name="Vercoe P."/>
            <person name="Stefanova K."/>
            <person name="Durmic Z."/>
            <person name="Nichols P."/>
            <person name="Revell C."/>
            <person name="Isobe S.N."/>
            <person name="Edwards D."/>
            <person name="Erskine W."/>
        </authorList>
    </citation>
    <scope>NUCLEOTIDE SEQUENCE [LARGE SCALE GENOMIC DNA]</scope>
    <source>
        <strain evidence="2">cv. Daliak</strain>
    </source>
</reference>
<evidence type="ECO:0000313" key="2">
    <source>
        <dbReference type="Proteomes" id="UP000242715"/>
    </source>
</evidence>
<organism evidence="1 2">
    <name type="scientific">Trifolium subterraneum</name>
    <name type="common">Subterranean clover</name>
    <dbReference type="NCBI Taxonomy" id="3900"/>
    <lineage>
        <taxon>Eukaryota</taxon>
        <taxon>Viridiplantae</taxon>
        <taxon>Streptophyta</taxon>
        <taxon>Embryophyta</taxon>
        <taxon>Tracheophyta</taxon>
        <taxon>Spermatophyta</taxon>
        <taxon>Magnoliopsida</taxon>
        <taxon>eudicotyledons</taxon>
        <taxon>Gunneridae</taxon>
        <taxon>Pentapetalae</taxon>
        <taxon>rosids</taxon>
        <taxon>fabids</taxon>
        <taxon>Fabales</taxon>
        <taxon>Fabaceae</taxon>
        <taxon>Papilionoideae</taxon>
        <taxon>50 kb inversion clade</taxon>
        <taxon>NPAAA clade</taxon>
        <taxon>Hologalegina</taxon>
        <taxon>IRL clade</taxon>
        <taxon>Trifolieae</taxon>
        <taxon>Trifolium</taxon>
    </lineage>
</organism>
<keyword evidence="2" id="KW-1185">Reference proteome</keyword>
<accession>A0A2Z6MCC0</accession>
<dbReference type="EMBL" id="DF973424">
    <property type="protein sequence ID" value="GAU30346.1"/>
    <property type="molecule type" value="Genomic_DNA"/>
</dbReference>
<dbReference type="Proteomes" id="UP000242715">
    <property type="component" value="Unassembled WGS sequence"/>
</dbReference>
<sequence length="261" mass="30106">MGSGGGANNKGIWWQAWVQITYPKGLRGMGFRDLSTFNLAMIAKQGWNFMTKSHSLVARIYKARWSIGDRTSIKVMSESWLRDKDDDWVPSPQTQGAYNIMVGDLMNGEWMLQPIKMVGKRFGKFTCRPRLRIFYGVFARDVYQPVYSCKSGMSRVNCRVQFVTIATRMNDIPYVNVKIANKQALSQLVEQFEGAGDNLGFKAKMMWEDWNTVNQLQQHNRFAKQQQQVHTWQKPSMDSFKCNVDAGFQKDLNRTNSGWIL</sequence>
<proteinExistence type="predicted"/>
<evidence type="ECO:0000313" key="1">
    <source>
        <dbReference type="EMBL" id="GAU30346.1"/>
    </source>
</evidence>
<dbReference type="AlphaFoldDB" id="A0A2Z6MCC0"/>